<reference evidence="4" key="1">
    <citation type="journal article" date="2014" name="Front. Microbiol.">
        <title>High frequency of phylogenetically diverse reductive dehalogenase-homologous genes in deep subseafloor sedimentary metagenomes.</title>
        <authorList>
            <person name="Kawai M."/>
            <person name="Futagami T."/>
            <person name="Toyoda A."/>
            <person name="Takaki Y."/>
            <person name="Nishi S."/>
            <person name="Hori S."/>
            <person name="Arai W."/>
            <person name="Tsubouchi T."/>
            <person name="Morono Y."/>
            <person name="Uchiyama I."/>
            <person name="Ito T."/>
            <person name="Fujiyama A."/>
            <person name="Inagaki F."/>
            <person name="Takami H."/>
        </authorList>
    </citation>
    <scope>NUCLEOTIDE SEQUENCE</scope>
    <source>
        <strain evidence="4">Expedition CK06-06</strain>
    </source>
</reference>
<dbReference type="PROSITE" id="PS50910">
    <property type="entry name" value="HEPN"/>
    <property type="match status" value="1"/>
</dbReference>
<sequence>MRDLNEGRRWLEQATEDLKWARLLLKEGGYHLVCFLAQQVAEKALKALLYAQGEEIVLGHSVERLGDLSPARGTVPERPDPLDASESYDPNGEVVSYSWNFGDGNTGSGVETSHSYTEDKYYVVILTVTDDEGATGTAKRAIIAQFRTDDSCEWTGGDSCSGDGDKPLAVFQPISGLVSSSCSSRIGTVGVPITFDGGFSRAAEGKIVRYAWDFGDDESTALGATVTHTYRQARYYTVTLTVHDDSGQQASASGPIEIR</sequence>
<feature type="domain" description="PKD" evidence="2">
    <location>
        <begin position="82"/>
        <end position="138"/>
    </location>
</feature>
<dbReference type="SMART" id="SM00089">
    <property type="entry name" value="PKD"/>
    <property type="match status" value="2"/>
</dbReference>
<proteinExistence type="predicted"/>
<dbReference type="SUPFAM" id="SSF49299">
    <property type="entry name" value="PKD domain"/>
    <property type="match status" value="2"/>
</dbReference>
<accession>X1AQN6</accession>
<name>X1AQN6_9ZZZZ</name>
<dbReference type="InterPro" id="IPR013783">
    <property type="entry name" value="Ig-like_fold"/>
</dbReference>
<dbReference type="SMART" id="SM00748">
    <property type="entry name" value="HEPN"/>
    <property type="match status" value="1"/>
</dbReference>
<evidence type="ECO:0000259" key="3">
    <source>
        <dbReference type="PROSITE" id="PS50910"/>
    </source>
</evidence>
<gene>
    <name evidence="4" type="ORF">S01H4_14509</name>
</gene>
<dbReference type="EMBL" id="BART01006365">
    <property type="protein sequence ID" value="GAG62201.1"/>
    <property type="molecule type" value="Genomic_DNA"/>
</dbReference>
<feature type="domain" description="HEPN" evidence="3">
    <location>
        <begin position="11"/>
        <end position="127"/>
    </location>
</feature>
<evidence type="ECO:0008006" key="5">
    <source>
        <dbReference type="Google" id="ProtNLM"/>
    </source>
</evidence>
<evidence type="ECO:0000313" key="4">
    <source>
        <dbReference type="EMBL" id="GAG62201.1"/>
    </source>
</evidence>
<dbReference type="Pfam" id="PF05168">
    <property type="entry name" value="HEPN"/>
    <property type="match status" value="1"/>
</dbReference>
<dbReference type="Gene3D" id="2.60.40.10">
    <property type="entry name" value="Immunoglobulins"/>
    <property type="match status" value="2"/>
</dbReference>
<protein>
    <recommendedName>
        <fullName evidence="5">PKD domain-containing protein</fullName>
    </recommendedName>
</protein>
<dbReference type="PROSITE" id="PS50093">
    <property type="entry name" value="PKD"/>
    <property type="match status" value="2"/>
</dbReference>
<feature type="region of interest" description="Disordered" evidence="1">
    <location>
        <begin position="68"/>
        <end position="87"/>
    </location>
</feature>
<organism evidence="4">
    <name type="scientific">marine sediment metagenome</name>
    <dbReference type="NCBI Taxonomy" id="412755"/>
    <lineage>
        <taxon>unclassified sequences</taxon>
        <taxon>metagenomes</taxon>
        <taxon>ecological metagenomes</taxon>
    </lineage>
</organism>
<evidence type="ECO:0000259" key="2">
    <source>
        <dbReference type="PROSITE" id="PS50093"/>
    </source>
</evidence>
<dbReference type="CDD" id="cd00146">
    <property type="entry name" value="PKD"/>
    <property type="match status" value="2"/>
</dbReference>
<dbReference type="InterPro" id="IPR000601">
    <property type="entry name" value="PKD_dom"/>
</dbReference>
<dbReference type="AlphaFoldDB" id="X1AQN6"/>
<comment type="caution">
    <text evidence="4">The sequence shown here is derived from an EMBL/GenBank/DDBJ whole genome shotgun (WGS) entry which is preliminary data.</text>
</comment>
<dbReference type="Gene3D" id="1.20.120.330">
    <property type="entry name" value="Nucleotidyltransferases domain 2"/>
    <property type="match status" value="1"/>
</dbReference>
<dbReference type="Pfam" id="PF18911">
    <property type="entry name" value="PKD_4"/>
    <property type="match status" value="2"/>
</dbReference>
<dbReference type="InterPro" id="IPR007842">
    <property type="entry name" value="HEPN_dom"/>
</dbReference>
<dbReference type="InterPro" id="IPR035986">
    <property type="entry name" value="PKD_dom_sf"/>
</dbReference>
<feature type="domain" description="PKD" evidence="2">
    <location>
        <begin position="199"/>
        <end position="259"/>
    </location>
</feature>
<dbReference type="InterPro" id="IPR022409">
    <property type="entry name" value="PKD/Chitinase_dom"/>
</dbReference>
<dbReference type="SUPFAM" id="SSF81593">
    <property type="entry name" value="Nucleotidyltransferase substrate binding subunit/domain"/>
    <property type="match status" value="1"/>
</dbReference>
<evidence type="ECO:0000256" key="1">
    <source>
        <dbReference type="SAM" id="MobiDB-lite"/>
    </source>
</evidence>